<dbReference type="KEGG" id="pbap:Pla133_39810"/>
<dbReference type="NCBIfam" id="TIGR00187">
    <property type="entry name" value="ribE"/>
    <property type="match status" value="1"/>
</dbReference>
<evidence type="ECO:0000256" key="6">
    <source>
        <dbReference type="ARBA" id="ARBA00022619"/>
    </source>
</evidence>
<dbReference type="SUPFAM" id="SSF63380">
    <property type="entry name" value="Riboflavin synthase domain-like"/>
    <property type="match status" value="2"/>
</dbReference>
<dbReference type="PIRSF" id="PIRSF000498">
    <property type="entry name" value="Riboflavin_syn_A"/>
    <property type="match status" value="1"/>
</dbReference>
<dbReference type="PANTHER" id="PTHR21098">
    <property type="entry name" value="RIBOFLAVIN SYNTHASE ALPHA CHAIN"/>
    <property type="match status" value="1"/>
</dbReference>
<dbReference type="CDD" id="cd00402">
    <property type="entry name" value="Riboflavin_synthase_like"/>
    <property type="match status" value="1"/>
</dbReference>
<dbReference type="GO" id="GO:0009231">
    <property type="term" value="P:riboflavin biosynthetic process"/>
    <property type="evidence" value="ECO:0007669"/>
    <property type="project" value="UniProtKB-KW"/>
</dbReference>
<organism evidence="12 13">
    <name type="scientific">Engelhardtia mirabilis</name>
    <dbReference type="NCBI Taxonomy" id="2528011"/>
    <lineage>
        <taxon>Bacteria</taxon>
        <taxon>Pseudomonadati</taxon>
        <taxon>Planctomycetota</taxon>
        <taxon>Planctomycetia</taxon>
        <taxon>Planctomycetia incertae sedis</taxon>
        <taxon>Engelhardtia</taxon>
    </lineage>
</organism>
<evidence type="ECO:0000256" key="10">
    <source>
        <dbReference type="PROSITE-ProRule" id="PRU00524"/>
    </source>
</evidence>
<dbReference type="Pfam" id="PF00677">
    <property type="entry name" value="Lum_binding"/>
    <property type="match status" value="2"/>
</dbReference>
<keyword evidence="6" id="KW-0686">Riboflavin biosynthesis</keyword>
<feature type="domain" description="Lumazine-binding" evidence="11">
    <location>
        <begin position="114"/>
        <end position="211"/>
    </location>
</feature>
<comment type="catalytic activity">
    <reaction evidence="1">
        <text>2 6,7-dimethyl-8-(1-D-ribityl)lumazine + H(+) = 5-amino-6-(D-ribitylamino)uracil + riboflavin</text>
        <dbReference type="Rhea" id="RHEA:20772"/>
        <dbReference type="ChEBI" id="CHEBI:15378"/>
        <dbReference type="ChEBI" id="CHEBI:15934"/>
        <dbReference type="ChEBI" id="CHEBI:57986"/>
        <dbReference type="ChEBI" id="CHEBI:58201"/>
        <dbReference type="EC" id="2.5.1.9"/>
    </reaction>
</comment>
<evidence type="ECO:0000256" key="5">
    <source>
        <dbReference type="ARBA" id="ARBA00013950"/>
    </source>
</evidence>
<sequence>MFTGLVQACLPVRAFEPLEGGARLILPAPVTTEDTGGPWRPAIGESIAVSGACLTVVELVRPGTREPWHDPAADLVFDLSQETLDRTWMGELSAGRRVNLERSLRMGDRLGGHMVSGHVDGRGTVRAIEREGDGGWRFTFEVEADYERYLIDKGSVALDGISLTVIEPQDGRFDVAVIPHTFAETSLGTAQVGQPVNVEVDGVAKWIERLLPAYGVGR</sequence>
<keyword evidence="13" id="KW-1185">Reference proteome</keyword>
<dbReference type="PROSITE" id="PS51177">
    <property type="entry name" value="LUMAZINE_BIND"/>
    <property type="match status" value="2"/>
</dbReference>
<evidence type="ECO:0000259" key="11">
    <source>
        <dbReference type="PROSITE" id="PS51177"/>
    </source>
</evidence>
<evidence type="ECO:0000256" key="1">
    <source>
        <dbReference type="ARBA" id="ARBA00000968"/>
    </source>
</evidence>
<dbReference type="InterPro" id="IPR001783">
    <property type="entry name" value="Lumazine-bd"/>
</dbReference>
<evidence type="ECO:0000313" key="13">
    <source>
        <dbReference type="Proteomes" id="UP000316921"/>
    </source>
</evidence>
<dbReference type="NCBIfam" id="NF006767">
    <property type="entry name" value="PRK09289.1"/>
    <property type="match status" value="1"/>
</dbReference>
<name>A0A518BPG6_9BACT</name>
<evidence type="ECO:0000256" key="9">
    <source>
        <dbReference type="NCBIfam" id="TIGR00187"/>
    </source>
</evidence>
<dbReference type="PANTHER" id="PTHR21098:SF12">
    <property type="entry name" value="RIBOFLAVIN SYNTHASE"/>
    <property type="match status" value="1"/>
</dbReference>
<dbReference type="EMBL" id="CP036287">
    <property type="protein sequence ID" value="QDU68871.1"/>
    <property type="molecule type" value="Genomic_DNA"/>
</dbReference>
<evidence type="ECO:0000256" key="3">
    <source>
        <dbReference type="ARBA" id="ARBA00004887"/>
    </source>
</evidence>
<dbReference type="AlphaFoldDB" id="A0A518BPG6"/>
<dbReference type="EC" id="2.5.1.9" evidence="4 9"/>
<dbReference type="Proteomes" id="UP000316921">
    <property type="component" value="Chromosome"/>
</dbReference>
<comment type="function">
    <text evidence="2">Catalyzes the dismutation of two molecules of 6,7-dimethyl-8-ribityllumazine, resulting in the formation of riboflavin and 5-amino-6-(D-ribitylamino)uracil.</text>
</comment>
<reference evidence="12 13" key="1">
    <citation type="submission" date="2019-02" db="EMBL/GenBank/DDBJ databases">
        <title>Deep-cultivation of Planctomycetes and their phenomic and genomic characterization uncovers novel biology.</title>
        <authorList>
            <person name="Wiegand S."/>
            <person name="Jogler M."/>
            <person name="Boedeker C."/>
            <person name="Pinto D."/>
            <person name="Vollmers J."/>
            <person name="Rivas-Marin E."/>
            <person name="Kohn T."/>
            <person name="Peeters S.H."/>
            <person name="Heuer A."/>
            <person name="Rast P."/>
            <person name="Oberbeckmann S."/>
            <person name="Bunk B."/>
            <person name="Jeske O."/>
            <person name="Meyerdierks A."/>
            <person name="Storesund J.E."/>
            <person name="Kallscheuer N."/>
            <person name="Luecker S."/>
            <person name="Lage O.M."/>
            <person name="Pohl T."/>
            <person name="Merkel B.J."/>
            <person name="Hornburger P."/>
            <person name="Mueller R.-W."/>
            <person name="Bruemmer F."/>
            <person name="Labrenz M."/>
            <person name="Spormann A.M."/>
            <person name="Op den Camp H."/>
            <person name="Overmann J."/>
            <person name="Amann R."/>
            <person name="Jetten M.S.M."/>
            <person name="Mascher T."/>
            <person name="Medema M.H."/>
            <person name="Devos D.P."/>
            <person name="Kaster A.-K."/>
            <person name="Ovreas L."/>
            <person name="Rohde M."/>
            <person name="Galperin M.Y."/>
            <person name="Jogler C."/>
        </authorList>
    </citation>
    <scope>NUCLEOTIDE SEQUENCE [LARGE SCALE GENOMIC DNA]</scope>
    <source>
        <strain evidence="12 13">Pla133</strain>
    </source>
</reference>
<evidence type="ECO:0000256" key="4">
    <source>
        <dbReference type="ARBA" id="ARBA00012827"/>
    </source>
</evidence>
<gene>
    <name evidence="12" type="primary">ribE</name>
    <name evidence="12" type="ORF">Pla133_39810</name>
</gene>
<proteinExistence type="predicted"/>
<dbReference type="Gene3D" id="2.40.30.20">
    <property type="match status" value="2"/>
</dbReference>
<dbReference type="GO" id="GO:0004746">
    <property type="term" value="F:riboflavin synthase activity"/>
    <property type="evidence" value="ECO:0007669"/>
    <property type="project" value="UniProtKB-UniRule"/>
</dbReference>
<evidence type="ECO:0000313" key="12">
    <source>
        <dbReference type="EMBL" id="QDU68871.1"/>
    </source>
</evidence>
<evidence type="ECO:0000256" key="8">
    <source>
        <dbReference type="ARBA" id="ARBA00022737"/>
    </source>
</evidence>
<evidence type="ECO:0000256" key="2">
    <source>
        <dbReference type="ARBA" id="ARBA00002803"/>
    </source>
</evidence>
<protein>
    <recommendedName>
        <fullName evidence="5 9">Riboflavin synthase</fullName>
        <ecNumber evidence="4 9">2.5.1.9</ecNumber>
    </recommendedName>
</protein>
<feature type="repeat" description="Lumazine-binding" evidence="10">
    <location>
        <begin position="114"/>
        <end position="211"/>
    </location>
</feature>
<dbReference type="RefSeq" id="WP_145068252.1">
    <property type="nucleotide sequence ID" value="NZ_CP036287.1"/>
</dbReference>
<feature type="repeat" description="Lumazine-binding" evidence="10">
    <location>
        <begin position="1"/>
        <end position="113"/>
    </location>
</feature>
<dbReference type="InterPro" id="IPR023366">
    <property type="entry name" value="ATP_synth_asu-like_sf"/>
</dbReference>
<feature type="domain" description="Lumazine-binding" evidence="11">
    <location>
        <begin position="1"/>
        <end position="113"/>
    </location>
</feature>
<dbReference type="InterPro" id="IPR017938">
    <property type="entry name" value="Riboflavin_synthase-like_b-brl"/>
</dbReference>
<accession>A0A518BPG6</accession>
<dbReference type="InterPro" id="IPR026017">
    <property type="entry name" value="Lumazine-bd_dom"/>
</dbReference>
<comment type="pathway">
    <text evidence="3">Cofactor biosynthesis; riboflavin biosynthesis; riboflavin from 2-hydroxy-3-oxobutyl phosphate and 5-amino-6-(D-ribitylamino)uracil: step 2/2.</text>
</comment>
<keyword evidence="8" id="KW-0677">Repeat</keyword>
<keyword evidence="7 12" id="KW-0808">Transferase</keyword>
<evidence type="ECO:0000256" key="7">
    <source>
        <dbReference type="ARBA" id="ARBA00022679"/>
    </source>
</evidence>